<sequence length="101" mass="10264">MAKAGLSLPGEALGDFFPGGGVLLPDPGAGTLTPDFSIIVFMRLVIPSSTVIRDILFLLSRVLSLFSIIPSSPPPVGVVPGVGVEGGDSSSSEIAVRVVMT</sequence>
<protein>
    <submittedName>
        <fullName evidence="1">Uncharacterized protein</fullName>
    </submittedName>
</protein>
<proteinExistence type="predicted"/>
<dbReference type="EMBL" id="CP111012">
    <property type="protein sequence ID" value="WAQ94537.1"/>
    <property type="molecule type" value="Genomic_DNA"/>
</dbReference>
<accession>A0ABY7DA62</accession>
<dbReference type="Proteomes" id="UP001164746">
    <property type="component" value="Chromosome 1"/>
</dbReference>
<keyword evidence="2" id="KW-1185">Reference proteome</keyword>
<gene>
    <name evidence="1" type="ORF">MAR_007008</name>
</gene>
<name>A0ABY7DA62_MYAAR</name>
<reference evidence="1" key="1">
    <citation type="submission" date="2022-11" db="EMBL/GenBank/DDBJ databases">
        <title>Centuries of genome instability and evolution in soft-shell clam transmissible cancer (bioRxiv).</title>
        <authorList>
            <person name="Hart S.F.M."/>
            <person name="Yonemitsu M.A."/>
            <person name="Giersch R.M."/>
            <person name="Beal B.F."/>
            <person name="Arriagada G."/>
            <person name="Davis B.W."/>
            <person name="Ostrander E.A."/>
            <person name="Goff S.P."/>
            <person name="Metzger M.J."/>
        </authorList>
    </citation>
    <scope>NUCLEOTIDE SEQUENCE</scope>
    <source>
        <strain evidence="1">MELC-2E11</strain>
        <tissue evidence="1">Siphon/mantle</tissue>
    </source>
</reference>
<organism evidence="1 2">
    <name type="scientific">Mya arenaria</name>
    <name type="common">Soft-shell clam</name>
    <dbReference type="NCBI Taxonomy" id="6604"/>
    <lineage>
        <taxon>Eukaryota</taxon>
        <taxon>Metazoa</taxon>
        <taxon>Spiralia</taxon>
        <taxon>Lophotrochozoa</taxon>
        <taxon>Mollusca</taxon>
        <taxon>Bivalvia</taxon>
        <taxon>Autobranchia</taxon>
        <taxon>Heteroconchia</taxon>
        <taxon>Euheterodonta</taxon>
        <taxon>Imparidentia</taxon>
        <taxon>Neoheterodontei</taxon>
        <taxon>Myida</taxon>
        <taxon>Myoidea</taxon>
        <taxon>Myidae</taxon>
        <taxon>Mya</taxon>
    </lineage>
</organism>
<evidence type="ECO:0000313" key="1">
    <source>
        <dbReference type="EMBL" id="WAQ94537.1"/>
    </source>
</evidence>
<evidence type="ECO:0000313" key="2">
    <source>
        <dbReference type="Proteomes" id="UP001164746"/>
    </source>
</evidence>